<reference evidence="2 3" key="1">
    <citation type="submission" date="2021-08" db="EMBL/GenBank/DDBJ databases">
        <title>Muricauda profundi sp. nov., a marine bacterium isolated from deep seawater of the Mariana Trench.</title>
        <authorList>
            <person name="Wei Y."/>
        </authorList>
    </citation>
    <scope>NUCLEOTIDE SEQUENCE [LARGE SCALE GENOMIC DNA]</scope>
    <source>
        <strain evidence="2 3">W52</strain>
    </source>
</reference>
<keyword evidence="1" id="KW-0472">Membrane</keyword>
<gene>
    <name evidence="2" type="ORF">K1F36_14935</name>
</gene>
<feature type="transmembrane region" description="Helical" evidence="1">
    <location>
        <begin position="7"/>
        <end position="28"/>
    </location>
</feature>
<evidence type="ECO:0000313" key="3">
    <source>
        <dbReference type="Proteomes" id="UP001196136"/>
    </source>
</evidence>
<organism evidence="2 3">
    <name type="scientific">Flagellimonas abyssi</name>
    <dbReference type="NCBI Taxonomy" id="2864871"/>
    <lineage>
        <taxon>Bacteria</taxon>
        <taxon>Pseudomonadati</taxon>
        <taxon>Bacteroidota</taxon>
        <taxon>Flavobacteriia</taxon>
        <taxon>Flavobacteriales</taxon>
        <taxon>Flavobacteriaceae</taxon>
        <taxon>Flagellimonas</taxon>
    </lineage>
</organism>
<proteinExistence type="predicted"/>
<dbReference type="Pfam" id="PF13858">
    <property type="entry name" value="DUF4199"/>
    <property type="match status" value="1"/>
</dbReference>
<dbReference type="EMBL" id="JAHZSV010000024">
    <property type="protein sequence ID" value="MBW8201122.1"/>
    <property type="molecule type" value="Genomic_DNA"/>
</dbReference>
<dbReference type="Proteomes" id="UP001196136">
    <property type="component" value="Unassembled WGS sequence"/>
</dbReference>
<keyword evidence="3" id="KW-1185">Reference proteome</keyword>
<evidence type="ECO:0000256" key="1">
    <source>
        <dbReference type="SAM" id="Phobius"/>
    </source>
</evidence>
<dbReference type="RefSeq" id="WP_220114561.1">
    <property type="nucleotide sequence ID" value="NZ_JAHZSV010000024.1"/>
</dbReference>
<comment type="caution">
    <text evidence="2">The sequence shown here is derived from an EMBL/GenBank/DDBJ whole genome shotgun (WGS) entry which is preliminary data.</text>
</comment>
<feature type="transmembrane region" description="Helical" evidence="1">
    <location>
        <begin position="34"/>
        <end position="52"/>
    </location>
</feature>
<dbReference type="InterPro" id="IPR025250">
    <property type="entry name" value="DUF4199"/>
</dbReference>
<keyword evidence="1" id="KW-1133">Transmembrane helix</keyword>
<keyword evidence="1" id="KW-0812">Transmembrane</keyword>
<feature type="transmembrane region" description="Helical" evidence="1">
    <location>
        <begin position="112"/>
        <end position="137"/>
    </location>
</feature>
<accession>A0ABS7EU55</accession>
<sequence length="154" mass="17889">MKRSHLPLFYGICIGAVAIVYFLMLSLLDLHENPFYRVVNIIFYGIGLFLLITKFKDKTEGIFKYQEGFWAMFRSGIIATFVITVFFLLYITEVNDVFLEKLLTVWKEDHNVKPGTVILGLALMGFSTSLILSLTYMQLFKRSWNTREGKKHTL</sequence>
<protein>
    <submittedName>
        <fullName evidence="2">DUF4199 domain-containing protein</fullName>
    </submittedName>
</protein>
<name>A0ABS7EU55_9FLAO</name>
<evidence type="ECO:0000313" key="2">
    <source>
        <dbReference type="EMBL" id="MBW8201122.1"/>
    </source>
</evidence>
<feature type="transmembrane region" description="Helical" evidence="1">
    <location>
        <begin position="73"/>
        <end position="92"/>
    </location>
</feature>